<feature type="transmembrane region" description="Helical" evidence="2">
    <location>
        <begin position="51"/>
        <end position="72"/>
    </location>
</feature>
<feature type="domain" description="HPP transmembrane region" evidence="3">
    <location>
        <begin position="49"/>
        <end position="211"/>
    </location>
</feature>
<reference evidence="4 5" key="1">
    <citation type="journal article" date="2012" name="PLoS Pathog.">
        <title>Diverse lifestyles and strategies of plant pathogenesis encoded in the genomes of eighteen Dothideomycetes fungi.</title>
        <authorList>
            <person name="Ohm R.A."/>
            <person name="Feau N."/>
            <person name="Henrissat B."/>
            <person name="Schoch C.L."/>
            <person name="Horwitz B.A."/>
            <person name="Barry K.W."/>
            <person name="Condon B.J."/>
            <person name="Copeland A.C."/>
            <person name="Dhillon B."/>
            <person name="Glaser F."/>
            <person name="Hesse C.N."/>
            <person name="Kosti I."/>
            <person name="LaButti K."/>
            <person name="Lindquist E.A."/>
            <person name="Lucas S."/>
            <person name="Salamov A.A."/>
            <person name="Bradshaw R.E."/>
            <person name="Ciuffetti L."/>
            <person name="Hamelin R.C."/>
            <person name="Kema G.H.J."/>
            <person name="Lawrence C."/>
            <person name="Scott J.A."/>
            <person name="Spatafora J.W."/>
            <person name="Turgeon B.G."/>
            <person name="de Wit P.J.G.M."/>
            <person name="Zhong S."/>
            <person name="Goodwin S.B."/>
            <person name="Grigoriev I.V."/>
        </authorList>
    </citation>
    <scope>NUCLEOTIDE SEQUENCE [LARGE SCALE GENOMIC DNA]</scope>
    <source>
        <strain evidence="4 5">UAMH 10762</strain>
    </source>
</reference>
<proteinExistence type="predicted"/>
<dbReference type="Proteomes" id="UP000011761">
    <property type="component" value="Unassembled WGS sequence"/>
</dbReference>
<dbReference type="OrthoDB" id="2016548at2759"/>
<protein>
    <recommendedName>
        <fullName evidence="3">HPP transmembrane region domain-containing protein</fullName>
    </recommendedName>
</protein>
<dbReference type="EMBL" id="KB445554">
    <property type="protein sequence ID" value="EMC96986.1"/>
    <property type="molecule type" value="Genomic_DNA"/>
</dbReference>
<dbReference type="eggNOG" id="ENOG502S3SU">
    <property type="taxonomic scope" value="Eukaryota"/>
</dbReference>
<evidence type="ECO:0000259" key="3">
    <source>
        <dbReference type="Pfam" id="PF04982"/>
    </source>
</evidence>
<evidence type="ECO:0000256" key="2">
    <source>
        <dbReference type="SAM" id="Phobius"/>
    </source>
</evidence>
<name>M2MJX4_BAUPA</name>
<keyword evidence="2" id="KW-0812">Transmembrane</keyword>
<dbReference type="RefSeq" id="XP_007675585.1">
    <property type="nucleotide sequence ID" value="XM_007677395.1"/>
</dbReference>
<dbReference type="HOGENOM" id="CLU_040397_0_1_1"/>
<feature type="transmembrane region" description="Helical" evidence="2">
    <location>
        <begin position="141"/>
        <end position="161"/>
    </location>
</feature>
<dbReference type="STRING" id="717646.M2MJX4"/>
<organism evidence="4 5">
    <name type="scientific">Baudoinia panamericana (strain UAMH 10762)</name>
    <name type="common">Angels' share fungus</name>
    <name type="synonym">Baudoinia compniacensis (strain UAMH 10762)</name>
    <dbReference type="NCBI Taxonomy" id="717646"/>
    <lineage>
        <taxon>Eukaryota</taxon>
        <taxon>Fungi</taxon>
        <taxon>Dikarya</taxon>
        <taxon>Ascomycota</taxon>
        <taxon>Pezizomycotina</taxon>
        <taxon>Dothideomycetes</taxon>
        <taxon>Dothideomycetidae</taxon>
        <taxon>Mycosphaerellales</taxon>
        <taxon>Teratosphaeriaceae</taxon>
        <taxon>Baudoinia</taxon>
    </lineage>
</organism>
<feature type="transmembrane region" description="Helical" evidence="2">
    <location>
        <begin position="181"/>
        <end position="203"/>
    </location>
</feature>
<evidence type="ECO:0000256" key="1">
    <source>
        <dbReference type="SAM" id="MobiDB-lite"/>
    </source>
</evidence>
<evidence type="ECO:0000313" key="5">
    <source>
        <dbReference type="Proteomes" id="UP000011761"/>
    </source>
</evidence>
<dbReference type="InterPro" id="IPR007065">
    <property type="entry name" value="HPP"/>
</dbReference>
<accession>M2MJX4</accession>
<dbReference type="GeneID" id="19107614"/>
<sequence length="310" mass="34045">MENGILNELLNFDIDRILNPWVPHNCLYILPTWISRFLGYRHKPQKEPPCLVQWALTLVATIAGLCVVGATYTHAPGLTRHHPPALIASLGASAILDYNTMRSPLAQPRNTLIGHTLSAIIGVAISKLFQLNPSLFADYSWVAAAIACAISSVVMSATNTVHPPGGATAILASVDAPVVLMGWFFVPLVMVGSLLMLGVACLLNNTIRQYPIYWWTPADVGSKLRRAKAAAQQAQETPDSSQLEKQTSRTDSERTLQHEASEDGDAKDEQPSIRILSHKIELPKDLDLSPEEWNLLESLQTLLREESRSD</sequence>
<dbReference type="AlphaFoldDB" id="M2MJX4"/>
<feature type="transmembrane region" description="Helical" evidence="2">
    <location>
        <begin position="20"/>
        <end position="39"/>
    </location>
</feature>
<dbReference type="PANTHER" id="PTHR33741:SF5">
    <property type="entry name" value="TRANSMEMBRANE PROTEIN DDB_G0269096-RELATED"/>
    <property type="match status" value="1"/>
</dbReference>
<dbReference type="InterPro" id="IPR058581">
    <property type="entry name" value="TM_HPP"/>
</dbReference>
<keyword evidence="2" id="KW-0472">Membrane</keyword>
<feature type="compositionally biased region" description="Basic and acidic residues" evidence="1">
    <location>
        <begin position="246"/>
        <end position="261"/>
    </location>
</feature>
<keyword evidence="5" id="KW-1185">Reference proteome</keyword>
<dbReference type="KEGG" id="bcom:BAUCODRAFT_121514"/>
<feature type="compositionally biased region" description="Polar residues" evidence="1">
    <location>
        <begin position="236"/>
        <end position="245"/>
    </location>
</feature>
<feature type="region of interest" description="Disordered" evidence="1">
    <location>
        <begin position="229"/>
        <end position="272"/>
    </location>
</feature>
<dbReference type="PANTHER" id="PTHR33741">
    <property type="entry name" value="TRANSMEMBRANE PROTEIN DDB_G0269096-RELATED"/>
    <property type="match status" value="1"/>
</dbReference>
<dbReference type="Pfam" id="PF04982">
    <property type="entry name" value="TM_HPP"/>
    <property type="match status" value="1"/>
</dbReference>
<gene>
    <name evidence="4" type="ORF">BAUCODRAFT_121514</name>
</gene>
<dbReference type="OMA" id="SIQWHHP"/>
<evidence type="ECO:0000313" key="4">
    <source>
        <dbReference type="EMBL" id="EMC96986.1"/>
    </source>
</evidence>
<keyword evidence="2" id="KW-1133">Transmembrane helix</keyword>